<dbReference type="SUPFAM" id="SSF103506">
    <property type="entry name" value="Mitochondrial carrier"/>
    <property type="match status" value="1"/>
</dbReference>
<dbReference type="Pfam" id="PF00153">
    <property type="entry name" value="Mito_carr"/>
    <property type="match status" value="3"/>
</dbReference>
<evidence type="ECO:0000256" key="5">
    <source>
        <dbReference type="ARBA" id="ARBA00023136"/>
    </source>
</evidence>
<sequence length="309" mass="33060">MGRQRDDGGETSETKRSPESGVTSFLAGSSAGLVSSGILQPFEVIKTRMQAHKLRPGSINKSMFKTAGCVVRDEGIRGLWSGVTASCVRTAAGAGLYFLLLERVTKEVNARFPESPNASQSSVALMKTFAVGAVSRSLAATLLCPLTVVKTRMEYTSMSGTAYTGVTNALVTIGRTEGMRGLFSGLGSTLLRDAPFSGLNLVVYTQTRKMMQDMRAKEGRAMTPFDTFVAGAISGGVATFLTHPPDVLRTRIQLRSVNVTFASVVADEGIRALWVGSLPRIARRTLQQAMTWSLYEYVAKNLGGTALSP</sequence>
<evidence type="ECO:0000256" key="6">
    <source>
        <dbReference type="PROSITE-ProRule" id="PRU00282"/>
    </source>
</evidence>
<evidence type="ECO:0000256" key="3">
    <source>
        <dbReference type="ARBA" id="ARBA00022692"/>
    </source>
</evidence>
<comment type="similarity">
    <text evidence="7">Belongs to the mitochondrial carrier (TC 2.A.29) family.</text>
</comment>
<accession>C1MZ48</accession>
<dbReference type="EMBL" id="GG663743">
    <property type="protein sequence ID" value="EEH54803.1"/>
    <property type="molecule type" value="Genomic_DNA"/>
</dbReference>
<dbReference type="eggNOG" id="KOG0766">
    <property type="taxonomic scope" value="Eukaryota"/>
</dbReference>
<dbReference type="GO" id="GO:1904983">
    <property type="term" value="P:glycine import into mitochondrion"/>
    <property type="evidence" value="ECO:0007669"/>
    <property type="project" value="TreeGrafter"/>
</dbReference>
<keyword evidence="10" id="KW-1185">Reference proteome</keyword>
<feature type="repeat" description="Solcar" evidence="6">
    <location>
        <begin position="123"/>
        <end position="210"/>
    </location>
</feature>
<dbReference type="KEGG" id="mpp:MICPUCDRAFT_34885"/>
<dbReference type="Gene3D" id="1.50.40.10">
    <property type="entry name" value="Mitochondrial carrier domain"/>
    <property type="match status" value="1"/>
</dbReference>
<keyword evidence="2 7" id="KW-0813">Transport</keyword>
<evidence type="ECO:0000313" key="9">
    <source>
        <dbReference type="EMBL" id="EEH54803.1"/>
    </source>
</evidence>
<dbReference type="AlphaFoldDB" id="C1MZ48"/>
<dbReference type="InterPro" id="IPR023395">
    <property type="entry name" value="MCP_dom_sf"/>
</dbReference>
<dbReference type="GO" id="GO:0016020">
    <property type="term" value="C:membrane"/>
    <property type="evidence" value="ECO:0007669"/>
    <property type="project" value="UniProtKB-SubCell"/>
</dbReference>
<dbReference type="OMA" id="WGIYEEL"/>
<proteinExistence type="inferred from homology"/>
<dbReference type="InterPro" id="IPR002067">
    <property type="entry name" value="MCP"/>
</dbReference>
<protein>
    <submittedName>
        <fullName evidence="9">Mitochondrial carrier family</fullName>
    </submittedName>
</protein>
<reference evidence="9 10" key="1">
    <citation type="journal article" date="2009" name="Science">
        <title>Green evolution and dynamic adaptations revealed by genomes of the marine picoeukaryotes Micromonas.</title>
        <authorList>
            <person name="Worden A.Z."/>
            <person name="Lee J.H."/>
            <person name="Mock T."/>
            <person name="Rouze P."/>
            <person name="Simmons M.P."/>
            <person name="Aerts A.L."/>
            <person name="Allen A.E."/>
            <person name="Cuvelier M.L."/>
            <person name="Derelle E."/>
            <person name="Everett M.V."/>
            <person name="Foulon E."/>
            <person name="Grimwood J."/>
            <person name="Gundlach H."/>
            <person name="Henrissat B."/>
            <person name="Napoli C."/>
            <person name="McDonald S.M."/>
            <person name="Parker M.S."/>
            <person name="Rombauts S."/>
            <person name="Salamov A."/>
            <person name="Von Dassow P."/>
            <person name="Badger J.H."/>
            <person name="Coutinho P.M."/>
            <person name="Demir E."/>
            <person name="Dubchak I."/>
            <person name="Gentemann C."/>
            <person name="Eikrem W."/>
            <person name="Gready J.E."/>
            <person name="John U."/>
            <person name="Lanier W."/>
            <person name="Lindquist E.A."/>
            <person name="Lucas S."/>
            <person name="Mayer K.F."/>
            <person name="Moreau H."/>
            <person name="Not F."/>
            <person name="Otillar R."/>
            <person name="Panaud O."/>
            <person name="Pangilinan J."/>
            <person name="Paulsen I."/>
            <person name="Piegu B."/>
            <person name="Poliakov A."/>
            <person name="Robbens S."/>
            <person name="Schmutz J."/>
            <person name="Toulza E."/>
            <person name="Wyss T."/>
            <person name="Zelensky A."/>
            <person name="Zhou K."/>
            <person name="Armbrust E.V."/>
            <person name="Bhattacharya D."/>
            <person name="Goodenough U.W."/>
            <person name="Van de Peer Y."/>
            <person name="Grigoriev I.V."/>
        </authorList>
    </citation>
    <scope>NUCLEOTIDE SEQUENCE [LARGE SCALE GENOMIC DNA]</scope>
    <source>
        <strain evidence="9 10">CCMP1545</strain>
    </source>
</reference>
<dbReference type="PROSITE" id="PS50920">
    <property type="entry name" value="SOLCAR"/>
    <property type="match status" value="3"/>
</dbReference>
<evidence type="ECO:0000256" key="4">
    <source>
        <dbReference type="ARBA" id="ARBA00022737"/>
    </source>
</evidence>
<dbReference type="GeneID" id="9686334"/>
<feature type="repeat" description="Solcar" evidence="6">
    <location>
        <begin position="19"/>
        <end position="107"/>
    </location>
</feature>
<feature type="region of interest" description="Disordered" evidence="8">
    <location>
        <begin position="1"/>
        <end position="22"/>
    </location>
</feature>
<evidence type="ECO:0000256" key="1">
    <source>
        <dbReference type="ARBA" id="ARBA00004141"/>
    </source>
</evidence>
<evidence type="ECO:0000256" key="7">
    <source>
        <dbReference type="RuleBase" id="RU000488"/>
    </source>
</evidence>
<evidence type="ECO:0000256" key="8">
    <source>
        <dbReference type="SAM" id="MobiDB-lite"/>
    </source>
</evidence>
<dbReference type="RefSeq" id="XP_003061153.1">
    <property type="nucleotide sequence ID" value="XM_003061107.1"/>
</dbReference>
<comment type="subcellular location">
    <subcellularLocation>
        <location evidence="1">Membrane</location>
        <topology evidence="1">Multi-pass membrane protein</topology>
    </subcellularLocation>
</comment>
<dbReference type="PANTHER" id="PTHR46181:SF3">
    <property type="entry name" value="MITOCHONDRIAL GLYCINE TRANSPORTER"/>
    <property type="match status" value="1"/>
</dbReference>
<dbReference type="PANTHER" id="PTHR46181">
    <property type="entry name" value="MITOCHONDRIAL GLYCINE TRANSPORTER"/>
    <property type="match status" value="1"/>
</dbReference>
<keyword evidence="3 6" id="KW-0812">Transmembrane</keyword>
<dbReference type="GO" id="GO:0015187">
    <property type="term" value="F:glycine transmembrane transporter activity"/>
    <property type="evidence" value="ECO:0007669"/>
    <property type="project" value="TreeGrafter"/>
</dbReference>
<evidence type="ECO:0000256" key="2">
    <source>
        <dbReference type="ARBA" id="ARBA00022448"/>
    </source>
</evidence>
<name>C1MZ48_MICPC</name>
<dbReference type="STRING" id="564608.C1MZ48"/>
<keyword evidence="5 6" id="KW-0472">Membrane</keyword>
<keyword evidence="4" id="KW-0677">Repeat</keyword>
<dbReference type="Proteomes" id="UP000001876">
    <property type="component" value="Unassembled WGS sequence"/>
</dbReference>
<dbReference type="GO" id="GO:0005739">
    <property type="term" value="C:mitochondrion"/>
    <property type="evidence" value="ECO:0007669"/>
    <property type="project" value="TreeGrafter"/>
</dbReference>
<evidence type="ECO:0000313" key="10">
    <source>
        <dbReference type="Proteomes" id="UP000001876"/>
    </source>
</evidence>
<feature type="repeat" description="Solcar" evidence="6">
    <location>
        <begin position="222"/>
        <end position="301"/>
    </location>
</feature>
<gene>
    <name evidence="9" type="ORF">MICPUCDRAFT_34885</name>
</gene>
<dbReference type="PRINTS" id="PR00926">
    <property type="entry name" value="MITOCARRIER"/>
</dbReference>
<feature type="compositionally biased region" description="Basic and acidic residues" evidence="8">
    <location>
        <begin position="1"/>
        <end position="18"/>
    </location>
</feature>
<dbReference type="InterPro" id="IPR018108">
    <property type="entry name" value="MCP_transmembrane"/>
</dbReference>
<organism evidence="10">
    <name type="scientific">Micromonas pusilla (strain CCMP1545)</name>
    <name type="common">Picoplanktonic green alga</name>
    <dbReference type="NCBI Taxonomy" id="564608"/>
    <lineage>
        <taxon>Eukaryota</taxon>
        <taxon>Viridiplantae</taxon>
        <taxon>Chlorophyta</taxon>
        <taxon>Mamiellophyceae</taxon>
        <taxon>Mamiellales</taxon>
        <taxon>Mamiellaceae</taxon>
        <taxon>Micromonas</taxon>
    </lineage>
</organism>
<dbReference type="OrthoDB" id="1924968at2759"/>